<sequence>MDPSGKENDNKLKQFTLPSKNLLSAAPNDSNQNMARALHPELQGNGLLSGLSAIKPKLVAHSPHSPPSTPCRTPTKLLPDIGSLLASPLNVPAATTCSPSQTSRDRVNDASIHGRLSTSIRTADTNDQDTLNATGETRNGGMTSQQAEAAGEGPGDLPPIAFLREPTASPKISTRTLPAVDRGANAGSGKGEPYAPAGTGVYIRHSKSRPIFIHIYLQALPCIPRSPLHRTRPPLVRAPPCFGSTRRSPPAHAQEPAHPRTSPPPRYRFTYGSLMRHSTTSERTGQNDYGVPVIKVQQELEAACETTPARIGVLRGPPQTDLHAFTALVEELRSGQQDGEGMNVDESSGSGTAAWWVQPGANTAPTVAYAALLDDAFGPGSVLRGDGPKPMDRARKGLGKQSKDRGRSTSSSGGETPDMDVDTDASVDVMNIDRRGSSRAQRWIAKIQVVVNVVQKGKRQLVREDLKSLRDTLREIENMSAAEGNALGDDGPRLRESIWQLAQLKGMPFQDEFPVRRRAKQLFDAWPAP</sequence>
<keyword evidence="3" id="KW-1185">Reference proteome</keyword>
<feature type="compositionally biased region" description="Polar residues" evidence="1">
    <location>
        <begin position="22"/>
        <end position="34"/>
    </location>
</feature>
<feature type="compositionally biased region" description="Polar residues" evidence="1">
    <location>
        <begin position="119"/>
        <end position="147"/>
    </location>
</feature>
<feature type="compositionally biased region" description="Basic and acidic residues" evidence="1">
    <location>
        <begin position="386"/>
        <end position="407"/>
    </location>
</feature>
<dbReference type="Proteomes" id="UP000620124">
    <property type="component" value="Unassembled WGS sequence"/>
</dbReference>
<protein>
    <submittedName>
        <fullName evidence="2">Uncharacterized protein</fullName>
    </submittedName>
</protein>
<dbReference type="EMBL" id="JACAZI010000032">
    <property type="protein sequence ID" value="KAF7330767.1"/>
    <property type="molecule type" value="Genomic_DNA"/>
</dbReference>
<feature type="region of interest" description="Disordered" evidence="1">
    <location>
        <begin position="22"/>
        <end position="41"/>
    </location>
</feature>
<feature type="region of interest" description="Disordered" evidence="1">
    <location>
        <begin position="381"/>
        <end position="425"/>
    </location>
</feature>
<dbReference type="OrthoDB" id="2675777at2759"/>
<dbReference type="AlphaFoldDB" id="A0A8H6WY12"/>
<name>A0A8H6WY12_9AGAR</name>
<feature type="region of interest" description="Disordered" evidence="1">
    <location>
        <begin position="119"/>
        <end position="158"/>
    </location>
</feature>
<evidence type="ECO:0000256" key="1">
    <source>
        <dbReference type="SAM" id="MobiDB-lite"/>
    </source>
</evidence>
<accession>A0A8H6WY12</accession>
<comment type="caution">
    <text evidence="2">The sequence shown here is derived from an EMBL/GenBank/DDBJ whole genome shotgun (WGS) entry which is preliminary data.</text>
</comment>
<organism evidence="2 3">
    <name type="scientific">Mycena venus</name>
    <dbReference type="NCBI Taxonomy" id="2733690"/>
    <lineage>
        <taxon>Eukaryota</taxon>
        <taxon>Fungi</taxon>
        <taxon>Dikarya</taxon>
        <taxon>Basidiomycota</taxon>
        <taxon>Agaricomycotina</taxon>
        <taxon>Agaricomycetes</taxon>
        <taxon>Agaricomycetidae</taxon>
        <taxon>Agaricales</taxon>
        <taxon>Marasmiineae</taxon>
        <taxon>Mycenaceae</taxon>
        <taxon>Mycena</taxon>
    </lineage>
</organism>
<evidence type="ECO:0000313" key="2">
    <source>
        <dbReference type="EMBL" id="KAF7330767.1"/>
    </source>
</evidence>
<reference evidence="2" key="1">
    <citation type="submission" date="2020-05" db="EMBL/GenBank/DDBJ databases">
        <title>Mycena genomes resolve the evolution of fungal bioluminescence.</title>
        <authorList>
            <person name="Tsai I.J."/>
        </authorList>
    </citation>
    <scope>NUCLEOTIDE SEQUENCE</scope>
    <source>
        <strain evidence="2">CCC161011</strain>
    </source>
</reference>
<evidence type="ECO:0000313" key="3">
    <source>
        <dbReference type="Proteomes" id="UP000620124"/>
    </source>
</evidence>
<gene>
    <name evidence="2" type="ORF">MVEN_02415400</name>
</gene>
<feature type="region of interest" description="Disordered" evidence="1">
    <location>
        <begin position="234"/>
        <end position="266"/>
    </location>
</feature>
<proteinExistence type="predicted"/>